<keyword evidence="4" id="KW-0547">Nucleotide-binding</keyword>
<dbReference type="InterPro" id="IPR003593">
    <property type="entry name" value="AAA+_ATPase"/>
</dbReference>
<dbReference type="PROSITE" id="PS50893">
    <property type="entry name" value="ABC_TRANSPORTER_2"/>
    <property type="match status" value="1"/>
</dbReference>
<keyword evidence="12" id="KW-1185">Reference proteome</keyword>
<dbReference type="EMBL" id="JARGEQ010000016">
    <property type="protein sequence ID" value="MDF1585384.1"/>
    <property type="molecule type" value="Genomic_DNA"/>
</dbReference>
<evidence type="ECO:0000256" key="8">
    <source>
        <dbReference type="SAM" id="Phobius"/>
    </source>
</evidence>
<evidence type="ECO:0000256" key="4">
    <source>
        <dbReference type="ARBA" id="ARBA00022741"/>
    </source>
</evidence>
<feature type="transmembrane region" description="Helical" evidence="8">
    <location>
        <begin position="287"/>
        <end position="307"/>
    </location>
</feature>
<dbReference type="GO" id="GO:0005524">
    <property type="term" value="F:ATP binding"/>
    <property type="evidence" value="ECO:0007669"/>
    <property type="project" value="UniProtKB-KW"/>
</dbReference>
<evidence type="ECO:0000256" key="1">
    <source>
        <dbReference type="ARBA" id="ARBA00004651"/>
    </source>
</evidence>
<evidence type="ECO:0000256" key="2">
    <source>
        <dbReference type="ARBA" id="ARBA00022448"/>
    </source>
</evidence>
<evidence type="ECO:0000313" key="11">
    <source>
        <dbReference type="EMBL" id="MDF1585384.1"/>
    </source>
</evidence>
<dbReference type="InterPro" id="IPR050835">
    <property type="entry name" value="ABC_transporter_sub-D"/>
</dbReference>
<dbReference type="PANTHER" id="PTHR11384:SF59">
    <property type="entry name" value="LYSOSOMAL COBALAMIN TRANSPORTER ABCD4"/>
    <property type="match status" value="1"/>
</dbReference>
<comment type="caution">
    <text evidence="11">The sequence shown here is derived from an EMBL/GenBank/DDBJ whole genome shotgun (WGS) entry which is preliminary data.</text>
</comment>
<dbReference type="GO" id="GO:0016887">
    <property type="term" value="F:ATP hydrolysis activity"/>
    <property type="evidence" value="ECO:0007669"/>
    <property type="project" value="InterPro"/>
</dbReference>
<sequence length="599" mass="66078">MNLREASAARSPPAALKARDRGDGVIVQLASLVRALAASSYRRQLALLAAGVVAVVCANAAGQIRLNAWHGAFFDALEQRAVDVFSVQLLVFGAIVSVLLVMVVAQTWLQEMLKVRLRAWLINDLLDEWLVPKRAYRLALAGEFGVNPDQRMQEDARHLTELSAELGVGLLQASLLLASFVGVLWLLSAQVVFNTASGSLVIPGYLVWCALGYALLGTWAAWLVGRPLIPLNAERYSREAELRFSLVRLSESAEAIALYAGEPEERRVLDRVVGRVIGIMRELANKLARLTWVTSGYGWLAIVVPILVAAPGYFGGSLSFGALMMVVNAFYQVQQALRWYVDNFSRIADWRATLLRVVSFRNALLMLESLDADGERITYADHPDGRLGLGDLSIRLTDGRATLDDRRFELQPGERVLVAGEPGSGKSMLFRALAGLWPCGSGTIALPPREEMMFMPQRPYLPLGALRGTVTYPAAPDAYSEEEVRAALERVDLAALIPALDREERWDRSLSLDERQRLAFARLLLHAPRWVILDDASSALDEEHLLLMLSIFEQELVDTAVMAVGRRAGRAGSFFDRTIRLHRLNHEVEPALQPATPSA</sequence>
<dbReference type="Pfam" id="PF06472">
    <property type="entry name" value="ABC_membrane_2"/>
    <property type="match status" value="1"/>
</dbReference>
<dbReference type="InterPro" id="IPR027417">
    <property type="entry name" value="P-loop_NTPase"/>
</dbReference>
<evidence type="ECO:0000256" key="5">
    <source>
        <dbReference type="ARBA" id="ARBA00022840"/>
    </source>
</evidence>
<dbReference type="CDD" id="cd03223">
    <property type="entry name" value="ABCD_peroxisomal_ALDP"/>
    <property type="match status" value="1"/>
</dbReference>
<evidence type="ECO:0000256" key="3">
    <source>
        <dbReference type="ARBA" id="ARBA00022692"/>
    </source>
</evidence>
<accession>A0AAP3UYZ4</accession>
<feature type="transmembrane region" description="Helical" evidence="8">
    <location>
        <begin position="45"/>
        <end position="64"/>
    </location>
</feature>
<dbReference type="GO" id="GO:0140359">
    <property type="term" value="F:ABC-type transporter activity"/>
    <property type="evidence" value="ECO:0007669"/>
    <property type="project" value="InterPro"/>
</dbReference>
<dbReference type="AlphaFoldDB" id="A0AAP3UYZ4"/>
<keyword evidence="6 8" id="KW-1133">Transmembrane helix</keyword>
<keyword evidence="7 8" id="KW-0472">Membrane</keyword>
<dbReference type="InterPro" id="IPR011527">
    <property type="entry name" value="ABC1_TM_dom"/>
</dbReference>
<dbReference type="SMART" id="SM00382">
    <property type="entry name" value="AAA"/>
    <property type="match status" value="1"/>
</dbReference>
<dbReference type="PROSITE" id="PS50929">
    <property type="entry name" value="ABC_TM1F"/>
    <property type="match status" value="1"/>
</dbReference>
<keyword evidence="2" id="KW-0813">Transport</keyword>
<dbReference type="Proteomes" id="UP001301140">
    <property type="component" value="Unassembled WGS sequence"/>
</dbReference>
<feature type="domain" description="ABC transmembrane type-1" evidence="10">
    <location>
        <begin position="76"/>
        <end position="349"/>
    </location>
</feature>
<dbReference type="RefSeq" id="WP_327787799.1">
    <property type="nucleotide sequence ID" value="NZ_JARGEQ010000016.1"/>
</dbReference>
<reference evidence="11 12" key="1">
    <citation type="submission" date="2023-03" db="EMBL/GenBank/DDBJ databases">
        <title>YIM 152171 draft genome.</title>
        <authorList>
            <person name="Yang Z."/>
        </authorList>
    </citation>
    <scope>NUCLEOTIDE SEQUENCE [LARGE SCALE GENOMIC DNA]</scope>
    <source>
        <strain evidence="11 12">YIM 152171</strain>
    </source>
</reference>
<dbReference type="SUPFAM" id="SSF90123">
    <property type="entry name" value="ABC transporter transmembrane region"/>
    <property type="match status" value="1"/>
</dbReference>
<name>A0AAP3UYZ4_9PROT</name>
<evidence type="ECO:0000259" key="10">
    <source>
        <dbReference type="PROSITE" id="PS50929"/>
    </source>
</evidence>
<feature type="transmembrane region" description="Helical" evidence="8">
    <location>
        <begin position="166"/>
        <end position="193"/>
    </location>
</feature>
<evidence type="ECO:0000256" key="7">
    <source>
        <dbReference type="ARBA" id="ARBA00023136"/>
    </source>
</evidence>
<dbReference type="GO" id="GO:0005886">
    <property type="term" value="C:plasma membrane"/>
    <property type="evidence" value="ECO:0007669"/>
    <property type="project" value="UniProtKB-SubCell"/>
</dbReference>
<feature type="transmembrane region" description="Helical" evidence="8">
    <location>
        <begin position="205"/>
        <end position="225"/>
    </location>
</feature>
<evidence type="ECO:0000259" key="9">
    <source>
        <dbReference type="PROSITE" id="PS50893"/>
    </source>
</evidence>
<organism evidence="11 12">
    <name type="scientific">Marinimicrococcus flavescens</name>
    <dbReference type="NCBI Taxonomy" id="3031815"/>
    <lineage>
        <taxon>Bacteria</taxon>
        <taxon>Pseudomonadati</taxon>
        <taxon>Pseudomonadota</taxon>
        <taxon>Alphaproteobacteria</taxon>
        <taxon>Geminicoccales</taxon>
        <taxon>Geminicoccaceae</taxon>
        <taxon>Marinimicrococcus</taxon>
    </lineage>
</organism>
<dbReference type="PANTHER" id="PTHR11384">
    <property type="entry name" value="ATP-BINDING CASSETTE, SUB-FAMILY D MEMBER"/>
    <property type="match status" value="1"/>
</dbReference>
<evidence type="ECO:0000313" key="12">
    <source>
        <dbReference type="Proteomes" id="UP001301140"/>
    </source>
</evidence>
<dbReference type="Gene3D" id="1.20.1560.10">
    <property type="entry name" value="ABC transporter type 1, transmembrane domain"/>
    <property type="match status" value="1"/>
</dbReference>
<keyword evidence="5 11" id="KW-0067">ATP-binding</keyword>
<evidence type="ECO:0000256" key="6">
    <source>
        <dbReference type="ARBA" id="ARBA00022989"/>
    </source>
</evidence>
<dbReference type="InterPro" id="IPR036640">
    <property type="entry name" value="ABC1_TM_sf"/>
</dbReference>
<dbReference type="Pfam" id="PF00005">
    <property type="entry name" value="ABC_tran"/>
    <property type="match status" value="1"/>
</dbReference>
<proteinExistence type="predicted"/>
<dbReference type="SUPFAM" id="SSF52540">
    <property type="entry name" value="P-loop containing nucleoside triphosphate hydrolases"/>
    <property type="match status" value="1"/>
</dbReference>
<dbReference type="Gene3D" id="3.40.50.300">
    <property type="entry name" value="P-loop containing nucleotide triphosphate hydrolases"/>
    <property type="match status" value="1"/>
</dbReference>
<dbReference type="InterPro" id="IPR003439">
    <property type="entry name" value="ABC_transporter-like_ATP-bd"/>
</dbReference>
<feature type="transmembrane region" description="Helical" evidence="8">
    <location>
        <begin position="84"/>
        <end position="109"/>
    </location>
</feature>
<feature type="domain" description="ABC transporter" evidence="9">
    <location>
        <begin position="387"/>
        <end position="599"/>
    </location>
</feature>
<protein>
    <submittedName>
        <fullName evidence="11">ABC transporter ATP-binding protein/permease</fullName>
    </submittedName>
</protein>
<comment type="subcellular location">
    <subcellularLocation>
        <location evidence="1">Cell membrane</location>
        <topology evidence="1">Multi-pass membrane protein</topology>
    </subcellularLocation>
</comment>
<keyword evidence="3 8" id="KW-0812">Transmembrane</keyword>
<gene>
    <name evidence="11" type="ORF">PZ740_03175</name>
</gene>